<comment type="caution">
    <text evidence="1">The sequence shown here is derived from an EMBL/GenBank/DDBJ whole genome shotgun (WGS) entry which is preliminary data.</text>
</comment>
<accession>A0ACC1A289</accession>
<sequence length="116" mass="13013">MTVINPFMLMLIEGHHADVWCLALNNGGDFIVSGSHGDLYVIGIVRKKPFFIEKTVCTQGRTPGRARMALVGKKTQETLTRIDLIIEPLDIAKKNWIVLLNMRYSNFPLSSNHSTS</sequence>
<protein>
    <submittedName>
        <fullName evidence="1">Uncharacterized protein</fullName>
    </submittedName>
</protein>
<keyword evidence="2" id="KW-1185">Reference proteome</keyword>
<proteinExistence type="predicted"/>
<reference evidence="2" key="1">
    <citation type="journal article" date="2023" name="G3 (Bethesda)">
        <title>Genome assembly and association tests identify interacting loci associated with vigor, precocity, and sex in interspecific pistachio rootstocks.</title>
        <authorList>
            <person name="Palmer W."/>
            <person name="Jacygrad E."/>
            <person name="Sagayaradj S."/>
            <person name="Cavanaugh K."/>
            <person name="Han R."/>
            <person name="Bertier L."/>
            <person name="Beede B."/>
            <person name="Kafkas S."/>
            <person name="Golino D."/>
            <person name="Preece J."/>
            <person name="Michelmore R."/>
        </authorList>
    </citation>
    <scope>NUCLEOTIDE SEQUENCE [LARGE SCALE GENOMIC DNA]</scope>
</reference>
<dbReference type="EMBL" id="CM047908">
    <property type="protein sequence ID" value="KAJ0081605.1"/>
    <property type="molecule type" value="Genomic_DNA"/>
</dbReference>
<dbReference type="Proteomes" id="UP001164250">
    <property type="component" value="Chromosome 12"/>
</dbReference>
<gene>
    <name evidence="1" type="ORF">Patl1_12140</name>
</gene>
<evidence type="ECO:0000313" key="2">
    <source>
        <dbReference type="Proteomes" id="UP001164250"/>
    </source>
</evidence>
<name>A0ACC1A289_9ROSI</name>
<evidence type="ECO:0000313" key="1">
    <source>
        <dbReference type="EMBL" id="KAJ0081605.1"/>
    </source>
</evidence>
<organism evidence="1 2">
    <name type="scientific">Pistacia atlantica</name>
    <dbReference type="NCBI Taxonomy" id="434234"/>
    <lineage>
        <taxon>Eukaryota</taxon>
        <taxon>Viridiplantae</taxon>
        <taxon>Streptophyta</taxon>
        <taxon>Embryophyta</taxon>
        <taxon>Tracheophyta</taxon>
        <taxon>Spermatophyta</taxon>
        <taxon>Magnoliopsida</taxon>
        <taxon>eudicotyledons</taxon>
        <taxon>Gunneridae</taxon>
        <taxon>Pentapetalae</taxon>
        <taxon>rosids</taxon>
        <taxon>malvids</taxon>
        <taxon>Sapindales</taxon>
        <taxon>Anacardiaceae</taxon>
        <taxon>Pistacia</taxon>
    </lineage>
</organism>